<dbReference type="AlphaFoldDB" id="A0A1B0GGE9"/>
<sequence>MANSQIPIAVFIVVLLGAHEVKGFSTWSSKSTITSFQIGIFMSSMNYYCYAIKSSREENVVGEEEVLEKKVDAEITAGNEKVQNTNATHVSNVNKTINSVENSAKFSNVVTTDIKGNKVENVAKRSLLDPKFKSVITNSDSKATKRTVQNSKLFRR</sequence>
<evidence type="ECO:0000256" key="1">
    <source>
        <dbReference type="SAM" id="SignalP"/>
    </source>
</evidence>
<accession>A0A1B0GGE9</accession>
<dbReference type="Proteomes" id="UP000092444">
    <property type="component" value="Unassembled WGS sequence"/>
</dbReference>
<dbReference type="EMBL" id="CCAG010020501">
    <property type="status" value="NOT_ANNOTATED_CDS"/>
    <property type="molecule type" value="Genomic_DNA"/>
</dbReference>
<evidence type="ECO:0000313" key="2">
    <source>
        <dbReference type="EnsemblMetazoa" id="GMOY013054-PA"/>
    </source>
</evidence>
<proteinExistence type="predicted"/>
<feature type="signal peptide" evidence="1">
    <location>
        <begin position="1"/>
        <end position="23"/>
    </location>
</feature>
<dbReference type="EnsemblMetazoa" id="GMOY013054-RA">
    <property type="protein sequence ID" value="GMOY013054-PA"/>
    <property type="gene ID" value="GMOY013054"/>
</dbReference>
<dbReference type="VEuPathDB" id="VectorBase:GMOY013054"/>
<feature type="chain" id="PRO_5008408365" evidence="1">
    <location>
        <begin position="24"/>
        <end position="156"/>
    </location>
</feature>
<protein>
    <submittedName>
        <fullName evidence="2">Uncharacterized protein</fullName>
    </submittedName>
</protein>
<keyword evidence="3" id="KW-1185">Reference proteome</keyword>
<keyword evidence="1" id="KW-0732">Signal</keyword>
<reference evidence="2" key="1">
    <citation type="submission" date="2020-05" db="UniProtKB">
        <authorList>
            <consortium name="EnsemblMetazoa"/>
        </authorList>
    </citation>
    <scope>IDENTIFICATION</scope>
    <source>
        <strain evidence="2">Yale</strain>
    </source>
</reference>
<name>A0A1B0GGE9_GLOMM</name>
<evidence type="ECO:0000313" key="3">
    <source>
        <dbReference type="Proteomes" id="UP000092444"/>
    </source>
</evidence>
<organism evidence="2 3">
    <name type="scientific">Glossina morsitans morsitans</name>
    <name type="common">Savannah tsetse fly</name>
    <dbReference type="NCBI Taxonomy" id="37546"/>
    <lineage>
        <taxon>Eukaryota</taxon>
        <taxon>Metazoa</taxon>
        <taxon>Ecdysozoa</taxon>
        <taxon>Arthropoda</taxon>
        <taxon>Hexapoda</taxon>
        <taxon>Insecta</taxon>
        <taxon>Pterygota</taxon>
        <taxon>Neoptera</taxon>
        <taxon>Endopterygota</taxon>
        <taxon>Diptera</taxon>
        <taxon>Brachycera</taxon>
        <taxon>Muscomorpha</taxon>
        <taxon>Hippoboscoidea</taxon>
        <taxon>Glossinidae</taxon>
        <taxon>Glossina</taxon>
    </lineage>
</organism>